<dbReference type="InterPro" id="IPR009056">
    <property type="entry name" value="Cyt_c-like_dom"/>
</dbReference>
<sequence>MASSFFRRFAVKRVAIAGAGIGTAGLTATEVRRRSAKNDPDVVTAASEQFHTSSIHPLPQGWTGRIWQIRNDYPRSTPPTATSSSRAAGLPPIDIPRIPVPDGGQEQDFPWLNVDFKTDPIRYCELVKEYCWEGNANNEFVVQNNTVRDWFHAPWMHWSSNGRECLNGLTFERSTPPLEFAKTQKRYLQTWACGYYNRTGASLFGEVWADPSNPQWATDVKFPSGTCVFKLLMTDATDEEVPTMKNSPSMKAVIAPTAPDPTKKAPNPKIRNTFASDLRLLQVDFAVRDDRGPIGWVFGTFMYDGNNPKANPWDRVVPVGLMWGNDPNMNQEAFENGAKPEESWINPEAETIRLTLGGKRPSWGWNGRLNGPADNFISACASCHSLAQKTGETSMVQPAPEYVNSKYIPQNDKKTMNWFRNIPSGEPFTRNSTSGDYSLQLMIGFHNYQSWLASTRGPLTGLLARTRIAVGLDDQLGGIDKREGIRQGPDMRYEDVD</sequence>
<organism evidence="6 7">
    <name type="scientific">Cadophora malorum</name>
    <dbReference type="NCBI Taxonomy" id="108018"/>
    <lineage>
        <taxon>Eukaryota</taxon>
        <taxon>Fungi</taxon>
        <taxon>Dikarya</taxon>
        <taxon>Ascomycota</taxon>
        <taxon>Pezizomycotina</taxon>
        <taxon>Leotiomycetes</taxon>
        <taxon>Helotiales</taxon>
        <taxon>Ploettnerulaceae</taxon>
        <taxon>Cadophora</taxon>
    </lineage>
</organism>
<gene>
    <name evidence="6" type="ORF">IFR04_007017</name>
</gene>
<keyword evidence="3" id="KW-0349">Heme</keyword>
<evidence type="ECO:0000256" key="1">
    <source>
        <dbReference type="ARBA" id="ARBA00022723"/>
    </source>
</evidence>
<dbReference type="Proteomes" id="UP000664132">
    <property type="component" value="Unassembled WGS sequence"/>
</dbReference>
<keyword evidence="1 3" id="KW-0479">Metal-binding</keyword>
<comment type="caution">
    <text evidence="6">The sequence shown here is derived from an EMBL/GenBank/DDBJ whole genome shotgun (WGS) entry which is preliminary data.</text>
</comment>
<evidence type="ECO:0000256" key="4">
    <source>
        <dbReference type="SAM" id="MobiDB-lite"/>
    </source>
</evidence>
<dbReference type="GO" id="GO:0046872">
    <property type="term" value="F:metal ion binding"/>
    <property type="evidence" value="ECO:0007669"/>
    <property type="project" value="UniProtKB-KW"/>
</dbReference>
<feature type="compositionally biased region" description="Low complexity" evidence="4">
    <location>
        <begin position="74"/>
        <end position="96"/>
    </location>
</feature>
<evidence type="ECO:0000259" key="5">
    <source>
        <dbReference type="PROSITE" id="PS51007"/>
    </source>
</evidence>
<dbReference type="EMBL" id="JAFJYH010000096">
    <property type="protein sequence ID" value="KAG4419885.1"/>
    <property type="molecule type" value="Genomic_DNA"/>
</dbReference>
<evidence type="ECO:0000256" key="3">
    <source>
        <dbReference type="PROSITE-ProRule" id="PRU00433"/>
    </source>
</evidence>
<dbReference type="GO" id="GO:0020037">
    <property type="term" value="F:heme binding"/>
    <property type="evidence" value="ECO:0007669"/>
    <property type="project" value="InterPro"/>
</dbReference>
<dbReference type="PROSITE" id="PS51007">
    <property type="entry name" value="CYTC"/>
    <property type="match status" value="1"/>
</dbReference>
<feature type="region of interest" description="Disordered" evidence="4">
    <location>
        <begin position="73"/>
        <end position="96"/>
    </location>
</feature>
<evidence type="ECO:0000313" key="6">
    <source>
        <dbReference type="EMBL" id="KAG4419885.1"/>
    </source>
</evidence>
<keyword evidence="7" id="KW-1185">Reference proteome</keyword>
<evidence type="ECO:0000313" key="7">
    <source>
        <dbReference type="Proteomes" id="UP000664132"/>
    </source>
</evidence>
<feature type="domain" description="Cytochrome c" evidence="5">
    <location>
        <begin position="367"/>
        <end position="453"/>
    </location>
</feature>
<dbReference type="AlphaFoldDB" id="A0A8H7TIP2"/>
<dbReference type="OrthoDB" id="5422692at2759"/>
<proteinExistence type="predicted"/>
<dbReference type="GO" id="GO:0009055">
    <property type="term" value="F:electron transfer activity"/>
    <property type="evidence" value="ECO:0007669"/>
    <property type="project" value="InterPro"/>
</dbReference>
<accession>A0A8H7TIP2</accession>
<keyword evidence="2 3" id="KW-0408">Iron</keyword>
<protein>
    <recommendedName>
        <fullName evidence="5">Cytochrome c domain-containing protein</fullName>
    </recommendedName>
</protein>
<evidence type="ECO:0000256" key="2">
    <source>
        <dbReference type="ARBA" id="ARBA00023004"/>
    </source>
</evidence>
<reference evidence="6" key="1">
    <citation type="submission" date="2021-02" db="EMBL/GenBank/DDBJ databases">
        <title>Genome sequence Cadophora malorum strain M34.</title>
        <authorList>
            <person name="Stefanovic E."/>
            <person name="Vu D."/>
            <person name="Scully C."/>
            <person name="Dijksterhuis J."/>
            <person name="Roader J."/>
            <person name="Houbraken J."/>
        </authorList>
    </citation>
    <scope>NUCLEOTIDE SEQUENCE</scope>
    <source>
        <strain evidence="6">M34</strain>
    </source>
</reference>
<name>A0A8H7TIP2_9HELO</name>